<accession>A0A1J5RLG8</accession>
<protein>
    <submittedName>
        <fullName evidence="1">ABC transporter, phosphonate, periplasmic substrate-binding protein</fullName>
    </submittedName>
</protein>
<dbReference type="PANTHER" id="PTHR42941:SF1">
    <property type="entry name" value="SLL1037 PROTEIN"/>
    <property type="match status" value="1"/>
</dbReference>
<comment type="caution">
    <text evidence="1">The sequence shown here is derived from an EMBL/GenBank/DDBJ whole genome shotgun (WGS) entry which is preliminary data.</text>
</comment>
<dbReference type="NCBIfam" id="TIGR02122">
    <property type="entry name" value="TRAP_TAXI"/>
    <property type="match status" value="1"/>
</dbReference>
<dbReference type="AlphaFoldDB" id="A0A1J5RLG8"/>
<dbReference type="PANTHER" id="PTHR42941">
    <property type="entry name" value="SLL1037 PROTEIN"/>
    <property type="match status" value="1"/>
</dbReference>
<gene>
    <name evidence="1" type="ORF">GALL_213950</name>
</gene>
<dbReference type="EMBL" id="MLJW01000146">
    <property type="protein sequence ID" value="OIQ96569.1"/>
    <property type="molecule type" value="Genomic_DNA"/>
</dbReference>
<evidence type="ECO:0000313" key="1">
    <source>
        <dbReference type="EMBL" id="OIQ96569.1"/>
    </source>
</evidence>
<proteinExistence type="predicted"/>
<dbReference type="InterPro" id="IPR011852">
    <property type="entry name" value="TRAP_TAXI"/>
</dbReference>
<reference evidence="1" key="1">
    <citation type="submission" date="2016-10" db="EMBL/GenBank/DDBJ databases">
        <title>Sequence of Gallionella enrichment culture.</title>
        <authorList>
            <person name="Poehlein A."/>
            <person name="Muehling M."/>
            <person name="Daniel R."/>
        </authorList>
    </citation>
    <scope>NUCLEOTIDE SEQUENCE</scope>
</reference>
<dbReference type="SUPFAM" id="SSF53850">
    <property type="entry name" value="Periplasmic binding protein-like II"/>
    <property type="match status" value="1"/>
</dbReference>
<dbReference type="Pfam" id="PF16868">
    <property type="entry name" value="NMT1_3"/>
    <property type="match status" value="1"/>
</dbReference>
<sequence>MGSSGRVRLLCLLAGWLLFCAVPARAADLRYLQLGAGPSGEHAFVLGGLIASVLSNPPGLRPCGEGGVCGVPGLIVVASGAEDGVATLRRLGAGSFDAALADADMAALAARGAGPFAGRAEPSLRALGRVGDDVLQVVVRAGSGLRRLADLKGRRVAVGARGSASAYHAGLLLAAAGLDGRVRLRALRGPEAADALAAGRLDAVILTDALPSPAVAAVAEHLKIALLPLPPSVSAVLRRRDPLLRPAQIPAGAYPGQTEGAATLAVGLDLLVSARLPEALAGAMCAALWHPDSRAFLAQSHAGLPDPAQAAEGLGVPLHEGARRCYAGEAVPAPERATP</sequence>
<name>A0A1J5RLG8_9ZZZZ</name>
<dbReference type="Gene3D" id="3.40.190.10">
    <property type="entry name" value="Periplasmic binding protein-like II"/>
    <property type="match status" value="2"/>
</dbReference>
<organism evidence="1">
    <name type="scientific">mine drainage metagenome</name>
    <dbReference type="NCBI Taxonomy" id="410659"/>
    <lineage>
        <taxon>unclassified sequences</taxon>
        <taxon>metagenomes</taxon>
        <taxon>ecological metagenomes</taxon>
    </lineage>
</organism>